<keyword evidence="5" id="KW-0862">Zinc</keyword>
<dbReference type="Proteomes" id="UP000613177">
    <property type="component" value="Unassembled WGS sequence"/>
</dbReference>
<evidence type="ECO:0000256" key="6">
    <source>
        <dbReference type="ARBA" id="ARBA00023015"/>
    </source>
</evidence>
<keyword evidence="7" id="KW-0804">Transcription</keyword>
<sequence>VMSPFSISDDKPIDSGLHSSGYSSCSSSSSKYTMNYTSNNNEVTAQANIIPIPVKEKKIYPCNLCSKFFNRPSALETHNYTHTLEKPFQCLSANCGRRFSVVSNLRRHFKVHQKGLNTVNKISPQERLHCVRKLIKKNSRNPNAPSNFYDKLVNTTLGYKAIDSQLLTSTTIHHQNDTMLSPIMVEDDITQYIYDCQMVTEQEANLVIQKPCVCRAVSYNVNQTQNDDQLIGDRSENVAYQQSDTNISFSRFDHFDF</sequence>
<dbReference type="Gene3D" id="3.30.160.60">
    <property type="entry name" value="Classic Zinc Finger"/>
    <property type="match status" value="2"/>
</dbReference>
<comment type="subcellular location">
    <subcellularLocation>
        <location evidence="1">Nucleus</location>
    </subcellularLocation>
</comment>
<dbReference type="GO" id="GO:0005634">
    <property type="term" value="C:nucleus"/>
    <property type="evidence" value="ECO:0007669"/>
    <property type="project" value="UniProtKB-SubCell"/>
</dbReference>
<evidence type="ECO:0000256" key="7">
    <source>
        <dbReference type="ARBA" id="ARBA00023163"/>
    </source>
</evidence>
<dbReference type="AlphaFoldDB" id="A0A8H7SVU5"/>
<evidence type="ECO:0000256" key="3">
    <source>
        <dbReference type="ARBA" id="ARBA00022737"/>
    </source>
</evidence>
<dbReference type="FunFam" id="3.30.160.60:FF:000100">
    <property type="entry name" value="Zinc finger 45-like"/>
    <property type="match status" value="1"/>
</dbReference>
<dbReference type="InterPro" id="IPR051565">
    <property type="entry name" value="Sal_C2H2-zinc-finger"/>
</dbReference>
<dbReference type="PANTHER" id="PTHR23233:SF84">
    <property type="entry name" value="FI23031P1"/>
    <property type="match status" value="1"/>
</dbReference>
<evidence type="ECO:0000256" key="4">
    <source>
        <dbReference type="ARBA" id="ARBA00022771"/>
    </source>
</evidence>
<dbReference type="PROSITE" id="PS50157">
    <property type="entry name" value="ZINC_FINGER_C2H2_2"/>
    <property type="match status" value="2"/>
</dbReference>
<accession>A0A8H7SVU5</accession>
<organism evidence="12 13">
    <name type="scientific">Thamnidium elegans</name>
    <dbReference type="NCBI Taxonomy" id="101142"/>
    <lineage>
        <taxon>Eukaryota</taxon>
        <taxon>Fungi</taxon>
        <taxon>Fungi incertae sedis</taxon>
        <taxon>Mucoromycota</taxon>
        <taxon>Mucoromycotina</taxon>
        <taxon>Mucoromycetes</taxon>
        <taxon>Mucorales</taxon>
        <taxon>Mucorineae</taxon>
        <taxon>Mucoraceae</taxon>
        <taxon>Thamnidium</taxon>
    </lineage>
</organism>
<evidence type="ECO:0000259" key="11">
    <source>
        <dbReference type="PROSITE" id="PS50157"/>
    </source>
</evidence>
<dbReference type="GO" id="GO:0000978">
    <property type="term" value="F:RNA polymerase II cis-regulatory region sequence-specific DNA binding"/>
    <property type="evidence" value="ECO:0007669"/>
    <property type="project" value="TreeGrafter"/>
</dbReference>
<feature type="non-terminal residue" evidence="12">
    <location>
        <position position="1"/>
    </location>
</feature>
<dbReference type="EMBL" id="JAEPRE010000021">
    <property type="protein sequence ID" value="KAG2236177.1"/>
    <property type="molecule type" value="Genomic_DNA"/>
</dbReference>
<dbReference type="PROSITE" id="PS00028">
    <property type="entry name" value="ZINC_FINGER_C2H2_1"/>
    <property type="match status" value="2"/>
</dbReference>
<keyword evidence="3" id="KW-0677">Repeat</keyword>
<evidence type="ECO:0000256" key="5">
    <source>
        <dbReference type="ARBA" id="ARBA00022833"/>
    </source>
</evidence>
<keyword evidence="6" id="KW-0805">Transcription regulation</keyword>
<gene>
    <name evidence="12" type="ORF">INT48_003796</name>
</gene>
<dbReference type="InterPro" id="IPR013087">
    <property type="entry name" value="Znf_C2H2_type"/>
</dbReference>
<dbReference type="SUPFAM" id="SSF57667">
    <property type="entry name" value="beta-beta-alpha zinc fingers"/>
    <property type="match status" value="1"/>
</dbReference>
<keyword evidence="13" id="KW-1185">Reference proteome</keyword>
<evidence type="ECO:0000256" key="1">
    <source>
        <dbReference type="ARBA" id="ARBA00004123"/>
    </source>
</evidence>
<dbReference type="Pfam" id="PF00096">
    <property type="entry name" value="zf-C2H2"/>
    <property type="match status" value="2"/>
</dbReference>
<proteinExistence type="inferred from homology"/>
<dbReference type="GO" id="GO:0008270">
    <property type="term" value="F:zinc ion binding"/>
    <property type="evidence" value="ECO:0007669"/>
    <property type="project" value="UniProtKB-KW"/>
</dbReference>
<reference evidence="12" key="1">
    <citation type="submission" date="2021-01" db="EMBL/GenBank/DDBJ databases">
        <title>Metabolic potential, ecology and presence of endohyphal bacteria is reflected in genomic diversity of Mucoromycotina.</title>
        <authorList>
            <person name="Muszewska A."/>
            <person name="Okrasinska A."/>
            <person name="Steczkiewicz K."/>
            <person name="Drgas O."/>
            <person name="Orlowska M."/>
            <person name="Perlinska-Lenart U."/>
            <person name="Aleksandrzak-Piekarczyk T."/>
            <person name="Szatraj K."/>
            <person name="Zielenkiewicz U."/>
            <person name="Pilsyk S."/>
            <person name="Malc E."/>
            <person name="Mieczkowski P."/>
            <person name="Kruszewska J.S."/>
            <person name="Biernat P."/>
            <person name="Pawlowska J."/>
        </authorList>
    </citation>
    <scope>NUCLEOTIDE SEQUENCE</scope>
    <source>
        <strain evidence="12">WA0000018081</strain>
    </source>
</reference>
<feature type="domain" description="C2H2-type" evidence="11">
    <location>
        <begin position="60"/>
        <end position="87"/>
    </location>
</feature>
<evidence type="ECO:0000256" key="2">
    <source>
        <dbReference type="ARBA" id="ARBA00022723"/>
    </source>
</evidence>
<evidence type="ECO:0000256" key="10">
    <source>
        <dbReference type="PROSITE-ProRule" id="PRU00042"/>
    </source>
</evidence>
<dbReference type="PANTHER" id="PTHR23233">
    <property type="entry name" value="SAL-LIKE PROTEIN"/>
    <property type="match status" value="1"/>
</dbReference>
<dbReference type="InterPro" id="IPR036236">
    <property type="entry name" value="Znf_C2H2_sf"/>
</dbReference>
<name>A0A8H7SVU5_9FUNG</name>
<feature type="domain" description="C2H2-type" evidence="11">
    <location>
        <begin position="88"/>
        <end position="112"/>
    </location>
</feature>
<dbReference type="GO" id="GO:0000981">
    <property type="term" value="F:DNA-binding transcription factor activity, RNA polymerase II-specific"/>
    <property type="evidence" value="ECO:0007669"/>
    <property type="project" value="TreeGrafter"/>
</dbReference>
<comment type="similarity">
    <text evidence="9">Belongs to the sal C2H2-type zinc-finger protein family.</text>
</comment>
<evidence type="ECO:0000313" key="13">
    <source>
        <dbReference type="Proteomes" id="UP000613177"/>
    </source>
</evidence>
<evidence type="ECO:0000256" key="8">
    <source>
        <dbReference type="ARBA" id="ARBA00023242"/>
    </source>
</evidence>
<dbReference type="SMART" id="SM00355">
    <property type="entry name" value="ZnF_C2H2"/>
    <property type="match status" value="2"/>
</dbReference>
<protein>
    <recommendedName>
        <fullName evidence="11">C2H2-type domain-containing protein</fullName>
    </recommendedName>
</protein>
<keyword evidence="8" id="KW-0539">Nucleus</keyword>
<keyword evidence="2" id="KW-0479">Metal-binding</keyword>
<comment type="caution">
    <text evidence="12">The sequence shown here is derived from an EMBL/GenBank/DDBJ whole genome shotgun (WGS) entry which is preliminary data.</text>
</comment>
<evidence type="ECO:0000256" key="9">
    <source>
        <dbReference type="ARBA" id="ARBA00038474"/>
    </source>
</evidence>
<keyword evidence="4 10" id="KW-0863">Zinc-finger</keyword>
<evidence type="ECO:0000313" key="12">
    <source>
        <dbReference type="EMBL" id="KAG2236177.1"/>
    </source>
</evidence>